<comment type="similarity">
    <text evidence="2 6">Belongs to the battenin family.</text>
</comment>
<feature type="transmembrane region" description="Helical" evidence="6">
    <location>
        <begin position="41"/>
        <end position="60"/>
    </location>
</feature>
<dbReference type="STRING" id="400682.A0A1X7UL72"/>
<dbReference type="SUPFAM" id="SSF103473">
    <property type="entry name" value="MFS general substrate transporter"/>
    <property type="match status" value="1"/>
</dbReference>
<feature type="transmembrane region" description="Helical" evidence="6">
    <location>
        <begin position="324"/>
        <end position="344"/>
    </location>
</feature>
<proteinExistence type="inferred from homology"/>
<dbReference type="InParanoid" id="A0A1X7UL72"/>
<evidence type="ECO:0000313" key="8">
    <source>
        <dbReference type="Proteomes" id="UP000007879"/>
    </source>
</evidence>
<evidence type="ECO:0000256" key="5">
    <source>
        <dbReference type="ARBA" id="ARBA00023136"/>
    </source>
</evidence>
<keyword evidence="8" id="KW-1185">Reference proteome</keyword>
<reference evidence="8" key="1">
    <citation type="journal article" date="2010" name="Nature">
        <title>The Amphimedon queenslandica genome and the evolution of animal complexity.</title>
        <authorList>
            <person name="Srivastava M."/>
            <person name="Simakov O."/>
            <person name="Chapman J."/>
            <person name="Fahey B."/>
            <person name="Gauthier M.E."/>
            <person name="Mitros T."/>
            <person name="Richards G.S."/>
            <person name="Conaco C."/>
            <person name="Dacre M."/>
            <person name="Hellsten U."/>
            <person name="Larroux C."/>
            <person name="Putnam N.H."/>
            <person name="Stanke M."/>
            <person name="Adamska M."/>
            <person name="Darling A."/>
            <person name="Degnan S.M."/>
            <person name="Oakley T.H."/>
            <person name="Plachetzki D.C."/>
            <person name="Zhai Y."/>
            <person name="Adamski M."/>
            <person name="Calcino A."/>
            <person name="Cummins S.F."/>
            <person name="Goodstein D.M."/>
            <person name="Harris C."/>
            <person name="Jackson D.J."/>
            <person name="Leys S.P."/>
            <person name="Shu S."/>
            <person name="Woodcroft B.J."/>
            <person name="Vervoort M."/>
            <person name="Kosik K.S."/>
            <person name="Manning G."/>
            <person name="Degnan B.M."/>
            <person name="Rokhsar D.S."/>
        </authorList>
    </citation>
    <scope>NUCLEOTIDE SEQUENCE [LARGE SCALE GENOMIC DNA]</scope>
</reference>
<dbReference type="OrthoDB" id="5965864at2759"/>
<dbReference type="GO" id="GO:0012505">
    <property type="term" value="C:endomembrane system"/>
    <property type="evidence" value="ECO:0007669"/>
    <property type="project" value="UniProtKB-SubCell"/>
</dbReference>
<reference evidence="7" key="2">
    <citation type="submission" date="2017-05" db="UniProtKB">
        <authorList>
            <consortium name="EnsemblMetazoa"/>
        </authorList>
    </citation>
    <scope>IDENTIFICATION</scope>
</reference>
<name>A0A1X7UL72_AMPQE</name>
<dbReference type="KEGG" id="aqu:105313207"/>
<keyword evidence="3 6" id="KW-0812">Transmembrane</keyword>
<feature type="transmembrane region" description="Helical" evidence="6">
    <location>
        <begin position="350"/>
        <end position="375"/>
    </location>
</feature>
<sequence length="418" mass="46259">MSSNKVYFYRNWIGFFILGTINNLPYVVVNSSAKVLSTSFGQANLVTLVMFSNVALGFVAKGANTLISTTSFPFWIRFIFNGCLMAAGLTGVILAPNFWIALASIVLTGMSSSFGENLTLGFLSKFSKEHINAWSSGTGMAGVVGAVLYIALSCIAEVTVVSGNHGNTVIDPDSTDYASKLKKINRFVFIGTLPIIVLYWGAYFILIKAPPAVKESNNEETQPLQIQDKVSNNDPGVVAAASGEGSFKRILRCLKLSSWLIFNMIFVYFFEYTCRGFAAKSRPEEEFSISELQCPELYASLQLCYQAGVFVSRSSVQLFQIRQIHIFTLFQLINMIVWILQAWWKFLPVYVLPSYMVFVGLLGGASYVNIFYLLRTDEKYPSSDRELCTNLVGMSISIGILLGTGLPIPLFKTIFADK</sequence>
<dbReference type="PANTHER" id="PTHR10981:SF7">
    <property type="entry name" value="BATTENIN"/>
    <property type="match status" value="1"/>
</dbReference>
<feature type="transmembrane region" description="Helical" evidence="6">
    <location>
        <begin position="387"/>
        <end position="408"/>
    </location>
</feature>
<evidence type="ECO:0000256" key="3">
    <source>
        <dbReference type="ARBA" id="ARBA00022692"/>
    </source>
</evidence>
<protein>
    <recommendedName>
        <fullName evidence="6">Battenin</fullName>
    </recommendedName>
</protein>
<dbReference type="Proteomes" id="UP000007879">
    <property type="component" value="Unassembled WGS sequence"/>
</dbReference>
<evidence type="ECO:0000256" key="4">
    <source>
        <dbReference type="ARBA" id="ARBA00022989"/>
    </source>
</evidence>
<feature type="transmembrane region" description="Helical" evidence="6">
    <location>
        <begin position="256"/>
        <end position="274"/>
    </location>
</feature>
<dbReference type="EnsemblMetazoa" id="XM_019998026.1">
    <property type="protein sequence ID" value="XP_019853585.1"/>
    <property type="gene ID" value="LOC105313207"/>
</dbReference>
<evidence type="ECO:0000313" key="7">
    <source>
        <dbReference type="EnsemblMetazoa" id="Aqu2.1.28498_001"/>
    </source>
</evidence>
<dbReference type="Pfam" id="PF02487">
    <property type="entry name" value="CLN3"/>
    <property type="match status" value="1"/>
</dbReference>
<accession>A0A1X7UL72</accession>
<keyword evidence="4 6" id="KW-1133">Transmembrane helix</keyword>
<dbReference type="InterPro" id="IPR003492">
    <property type="entry name" value="Battenin_disease_Cln3"/>
</dbReference>
<comment type="subcellular location">
    <subcellularLocation>
        <location evidence="1">Endomembrane system</location>
        <topology evidence="1">Multi-pass membrane protein</topology>
    </subcellularLocation>
    <subcellularLocation>
        <location evidence="6">Lysosome membrane</location>
        <topology evidence="6">Multi-pass membrane protein</topology>
    </subcellularLocation>
</comment>
<feature type="transmembrane region" description="Helical" evidence="6">
    <location>
        <begin position="72"/>
        <end position="93"/>
    </location>
</feature>
<feature type="transmembrane region" description="Helical" evidence="6">
    <location>
        <begin position="187"/>
        <end position="207"/>
    </location>
</feature>
<dbReference type="EnsemblMetazoa" id="Aqu2.1.28498_001">
    <property type="protein sequence ID" value="Aqu2.1.28498_001"/>
    <property type="gene ID" value="Aqu2.1.28498"/>
</dbReference>
<dbReference type="GO" id="GO:0005765">
    <property type="term" value="C:lysosomal membrane"/>
    <property type="evidence" value="ECO:0007669"/>
    <property type="project" value="UniProtKB-SubCell"/>
</dbReference>
<gene>
    <name evidence="7" type="primary">105313207</name>
</gene>
<dbReference type="PRINTS" id="PR01315">
    <property type="entry name" value="BATTENIN"/>
</dbReference>
<evidence type="ECO:0000256" key="1">
    <source>
        <dbReference type="ARBA" id="ARBA00004127"/>
    </source>
</evidence>
<organism evidence="7">
    <name type="scientific">Amphimedon queenslandica</name>
    <name type="common">Sponge</name>
    <dbReference type="NCBI Taxonomy" id="400682"/>
    <lineage>
        <taxon>Eukaryota</taxon>
        <taxon>Metazoa</taxon>
        <taxon>Porifera</taxon>
        <taxon>Demospongiae</taxon>
        <taxon>Heteroscleromorpha</taxon>
        <taxon>Haplosclerida</taxon>
        <taxon>Niphatidae</taxon>
        <taxon>Amphimedon</taxon>
    </lineage>
</organism>
<dbReference type="AlphaFoldDB" id="A0A1X7UL72"/>
<keyword evidence="5 6" id="KW-0472">Membrane</keyword>
<keyword evidence="6" id="KW-0458">Lysosome</keyword>
<dbReference type="InterPro" id="IPR036259">
    <property type="entry name" value="MFS_trans_sf"/>
</dbReference>
<evidence type="ECO:0000256" key="6">
    <source>
        <dbReference type="RuleBase" id="RU361113"/>
    </source>
</evidence>
<evidence type="ECO:0000256" key="2">
    <source>
        <dbReference type="ARBA" id="ARBA00007467"/>
    </source>
</evidence>
<dbReference type="PANTHER" id="PTHR10981">
    <property type="entry name" value="BATTENIN"/>
    <property type="match status" value="1"/>
</dbReference>
<feature type="transmembrane region" description="Helical" evidence="6">
    <location>
        <begin position="12"/>
        <end position="29"/>
    </location>
</feature>